<comment type="caution">
    <text evidence="2">The sequence shown here is derived from an EMBL/GenBank/DDBJ whole genome shotgun (WGS) entry which is preliminary data.</text>
</comment>
<dbReference type="EMBL" id="JAQOSO010000096">
    <property type="protein sequence ID" value="MDJ1176051.1"/>
    <property type="molecule type" value="Genomic_DNA"/>
</dbReference>
<evidence type="ECO:0000313" key="3">
    <source>
        <dbReference type="Proteomes" id="UP001235849"/>
    </source>
</evidence>
<accession>A0ABT7BA69</accession>
<keyword evidence="3" id="KW-1185">Reference proteome</keyword>
<reference evidence="2 3" key="1">
    <citation type="submission" date="2023-01" db="EMBL/GenBank/DDBJ databases">
        <title>Novel diversity within Roseofilum (Cyanobacteria; Desertifilaceae) from marine benthic mats with descriptions of four novel species.</title>
        <authorList>
            <person name="Wang Y."/>
            <person name="Berthold D.E."/>
            <person name="Hu J."/>
            <person name="Lefler F.W."/>
            <person name="Laughinghouse H.D. IV."/>
        </authorList>
    </citation>
    <scope>NUCLEOTIDE SEQUENCE [LARGE SCALE GENOMIC DNA]</scope>
    <source>
        <strain evidence="2 3">BLCC-M114</strain>
    </source>
</reference>
<feature type="domain" description="Tc1-like transposase DDE" evidence="1">
    <location>
        <begin position="2"/>
        <end position="35"/>
    </location>
</feature>
<protein>
    <submittedName>
        <fullName evidence="2">Transposase</fullName>
    </submittedName>
</protein>
<dbReference type="RefSeq" id="WP_283768341.1">
    <property type="nucleotide sequence ID" value="NZ_JAQOSO010000096.1"/>
</dbReference>
<proteinExistence type="predicted"/>
<name>A0ABT7BA69_9CYAN</name>
<dbReference type="Gene3D" id="3.30.420.10">
    <property type="entry name" value="Ribonuclease H-like superfamily/Ribonuclease H"/>
    <property type="match status" value="1"/>
</dbReference>
<dbReference type="Proteomes" id="UP001235849">
    <property type="component" value="Unassembled WGS sequence"/>
</dbReference>
<evidence type="ECO:0000313" key="2">
    <source>
        <dbReference type="EMBL" id="MDJ1176051.1"/>
    </source>
</evidence>
<gene>
    <name evidence="2" type="ORF">PMG25_18360</name>
</gene>
<dbReference type="InterPro" id="IPR038717">
    <property type="entry name" value="Tc1-like_DDE_dom"/>
</dbReference>
<organism evidence="2 3">
    <name type="scientific">Roseofilum capinflatum BLCC-M114</name>
    <dbReference type="NCBI Taxonomy" id="3022440"/>
    <lineage>
        <taxon>Bacteria</taxon>
        <taxon>Bacillati</taxon>
        <taxon>Cyanobacteriota</taxon>
        <taxon>Cyanophyceae</taxon>
        <taxon>Desertifilales</taxon>
        <taxon>Desertifilaceae</taxon>
        <taxon>Roseofilum</taxon>
        <taxon>Roseofilum capinflatum</taxon>
    </lineage>
</organism>
<dbReference type="InterPro" id="IPR036397">
    <property type="entry name" value="RNaseH_sf"/>
</dbReference>
<sequence>MLLFQPAYSPQVNPIERLWQEIKKKLKWQLFDDIDSSGI</sequence>
<dbReference type="Pfam" id="PF13358">
    <property type="entry name" value="DDE_3"/>
    <property type="match status" value="1"/>
</dbReference>
<evidence type="ECO:0000259" key="1">
    <source>
        <dbReference type="Pfam" id="PF13358"/>
    </source>
</evidence>